<evidence type="ECO:0000313" key="1">
    <source>
        <dbReference type="EMBL" id="QNS40205.1"/>
    </source>
</evidence>
<keyword evidence="2" id="KW-1185">Reference proteome</keyword>
<sequence length="349" mass="40623">MTPDEKHIKRINKYLLSINGIYDELIREIVLLVIQLRVADKMFRFKDYQRITKQVDEAFKTYRTNLNNSVKVYSEYEWDFANKKIDGIITDKLNAVKSKIPLDTYENKLRELAKQSQNKSAFEAFQTRKKGKFTTSERVWNIAGQARENIELAIDVALKEGMSAQELARRIKGNLNNPDALFRKVRDKHGNLVLSQNAKTFHPGQGVYRSAHKNALRMASNEINMAYRESEQIRISKNPDVVGVEIHLSPQHSVRDLCDDLAGRYPKDFQWSAWHPQCKCHRRTVLKSDEEFISELNQGLELPPESSKNFVKSPPKEFDKWVSDNADKMENWKRKPSFLTENKKFVKSS</sequence>
<dbReference type="Proteomes" id="UP000516438">
    <property type="component" value="Chromosome"/>
</dbReference>
<organism evidence="1 2">
    <name type="scientific">Chryseobacterium manosquense</name>
    <dbReference type="NCBI Taxonomy" id="2754694"/>
    <lineage>
        <taxon>Bacteria</taxon>
        <taxon>Pseudomonadati</taxon>
        <taxon>Bacteroidota</taxon>
        <taxon>Flavobacteriia</taxon>
        <taxon>Flavobacteriales</taxon>
        <taxon>Weeksellaceae</taxon>
        <taxon>Chryseobacterium group</taxon>
        <taxon>Chryseobacterium</taxon>
    </lineage>
</organism>
<dbReference type="AlphaFoldDB" id="A0A7H1DT97"/>
<dbReference type="RefSeq" id="WP_188320330.1">
    <property type="nucleotide sequence ID" value="NZ_CP060203.1"/>
</dbReference>
<proteinExistence type="predicted"/>
<dbReference type="EMBL" id="CP060203">
    <property type="protein sequence ID" value="QNS40205.1"/>
    <property type="molecule type" value="Genomic_DNA"/>
</dbReference>
<name>A0A7H1DT97_9FLAO</name>
<gene>
    <name evidence="1" type="ORF">H0S70_07270</name>
</gene>
<protein>
    <recommendedName>
        <fullName evidence="3">Phage head morphogenesis domain-containing protein</fullName>
    </recommendedName>
</protein>
<reference evidence="1 2" key="1">
    <citation type="submission" date="2020-07" db="EMBL/GenBank/DDBJ databases">
        <title>Complete genome and description of Chryseobacterium manosquense strain Marseille-Q2069 sp. nov.</title>
        <authorList>
            <person name="Boxberger M."/>
        </authorList>
    </citation>
    <scope>NUCLEOTIDE SEQUENCE [LARGE SCALE GENOMIC DNA]</scope>
    <source>
        <strain evidence="1 2">Marseille-Q2069</strain>
    </source>
</reference>
<evidence type="ECO:0008006" key="3">
    <source>
        <dbReference type="Google" id="ProtNLM"/>
    </source>
</evidence>
<dbReference type="KEGG" id="cmaq:H0S70_07270"/>
<accession>A0A7H1DT97</accession>
<evidence type="ECO:0000313" key="2">
    <source>
        <dbReference type="Proteomes" id="UP000516438"/>
    </source>
</evidence>